<dbReference type="PROSITE" id="PS00409">
    <property type="entry name" value="PROKAR_NTER_METHYL"/>
    <property type="match status" value="1"/>
</dbReference>
<dbReference type="SUPFAM" id="SSF54523">
    <property type="entry name" value="Pili subunits"/>
    <property type="match status" value="1"/>
</dbReference>
<dbReference type="InterPro" id="IPR045584">
    <property type="entry name" value="Pilin-like"/>
</dbReference>
<evidence type="ECO:0000256" key="5">
    <source>
        <dbReference type="SAM" id="Phobius"/>
    </source>
</evidence>
<evidence type="ECO:0000313" key="6">
    <source>
        <dbReference type="EMBL" id="HCO69490.1"/>
    </source>
</evidence>
<evidence type="ECO:0000256" key="3">
    <source>
        <dbReference type="ARBA" id="ARBA00022764"/>
    </source>
</evidence>
<dbReference type="EMBL" id="DQBS01000067">
    <property type="protein sequence ID" value="HCO69490.1"/>
    <property type="molecule type" value="Genomic_DNA"/>
</dbReference>
<keyword evidence="5" id="KW-0812">Transmembrane</keyword>
<keyword evidence="5" id="KW-0472">Membrane</keyword>
<evidence type="ECO:0000256" key="2">
    <source>
        <dbReference type="ARBA" id="ARBA00004418"/>
    </source>
</evidence>
<dbReference type="NCBIfam" id="TIGR02532">
    <property type="entry name" value="IV_pilin_GFxxxE"/>
    <property type="match status" value="1"/>
</dbReference>
<protein>
    <submittedName>
        <fullName evidence="6">Prepilin-type cleavage/methylation domain-containing protein</fullName>
    </submittedName>
</protein>
<evidence type="ECO:0000256" key="1">
    <source>
        <dbReference type="ARBA" id="ARBA00004203"/>
    </source>
</evidence>
<dbReference type="Gene3D" id="3.30.700.10">
    <property type="entry name" value="Glycoprotein, Type 4 Pilin"/>
    <property type="match status" value="1"/>
</dbReference>
<comment type="caution">
    <text evidence="6">The sequence shown here is derived from an EMBL/GenBank/DDBJ whole genome shotgun (WGS) entry which is preliminary data.</text>
</comment>
<feature type="transmembrane region" description="Helical" evidence="5">
    <location>
        <begin position="12"/>
        <end position="34"/>
    </location>
</feature>
<keyword evidence="3" id="KW-0574">Periplasm</keyword>
<reference evidence="6 7" key="1">
    <citation type="journal article" date="2018" name="Nat. Biotechnol.">
        <title>A standardized bacterial taxonomy based on genome phylogeny substantially revises the tree of life.</title>
        <authorList>
            <person name="Parks D.H."/>
            <person name="Chuvochina M."/>
            <person name="Waite D.W."/>
            <person name="Rinke C."/>
            <person name="Skarshewski A."/>
            <person name="Chaumeil P.A."/>
            <person name="Hugenholtz P."/>
        </authorList>
    </citation>
    <scope>NUCLEOTIDE SEQUENCE [LARGE SCALE GENOMIC DNA]</scope>
    <source>
        <strain evidence="6">UBA9905</strain>
    </source>
</reference>
<evidence type="ECO:0000256" key="4">
    <source>
        <dbReference type="ARBA" id="ARBA00023237"/>
    </source>
</evidence>
<dbReference type="GO" id="GO:0009279">
    <property type="term" value="C:cell outer membrane"/>
    <property type="evidence" value="ECO:0007669"/>
    <property type="project" value="UniProtKB-SubCell"/>
</dbReference>
<sequence>MRERYLRHDRRKGFSLVELLIVLSVVAALIAFIAPIGTNALRRSAAVAAARDLKTLSNALSNKIYLDGSLPESINELGRNIDSTSFGAAWKENEDGEYSYFVFTNREVDFESVSEILTDSRQGVPFGIDGFVFLDDGLGRESLDFETIYYSLLGENSVAPLTEFGSSFEEISSGLIQLILEFFENRGSYPRDWADYRYDDLGLNKASWTLPINGVVYKPSGRLLRVIPDSGYKFIFNFLDSSDEFELTSRLNWDLVFNIGNDSSDTGFWYLNSIGGRKVDISTLKIVKVE</sequence>
<comment type="subcellular location">
    <subcellularLocation>
        <location evidence="1">Cell outer membrane</location>
        <topology evidence="1">Single-pass membrane protein</topology>
    </subcellularLocation>
    <subcellularLocation>
        <location evidence="2">Periplasm</location>
    </subcellularLocation>
</comment>
<name>A0A3D3TK14_9BACT</name>
<organism evidence="6 7">
    <name type="scientific">Mesotoga infera</name>
    <dbReference type="NCBI Taxonomy" id="1236046"/>
    <lineage>
        <taxon>Bacteria</taxon>
        <taxon>Thermotogati</taxon>
        <taxon>Thermotogota</taxon>
        <taxon>Thermotogae</taxon>
        <taxon>Kosmotogales</taxon>
        <taxon>Kosmotogaceae</taxon>
        <taxon>Mesotoga</taxon>
    </lineage>
</organism>
<accession>A0A3D3TK14</accession>
<keyword evidence="5" id="KW-1133">Transmembrane helix</keyword>
<gene>
    <name evidence="6" type="ORF">DIT26_02720</name>
</gene>
<dbReference type="GO" id="GO:0042597">
    <property type="term" value="C:periplasmic space"/>
    <property type="evidence" value="ECO:0007669"/>
    <property type="project" value="UniProtKB-SubCell"/>
</dbReference>
<dbReference type="AlphaFoldDB" id="A0A3D3TK14"/>
<dbReference type="Pfam" id="PF07963">
    <property type="entry name" value="N_methyl"/>
    <property type="match status" value="1"/>
</dbReference>
<proteinExistence type="predicted"/>
<dbReference type="InterPro" id="IPR012902">
    <property type="entry name" value="N_methyl_site"/>
</dbReference>
<keyword evidence="4" id="KW-0998">Cell outer membrane</keyword>
<evidence type="ECO:0000313" key="7">
    <source>
        <dbReference type="Proteomes" id="UP000264215"/>
    </source>
</evidence>
<dbReference type="Proteomes" id="UP000264215">
    <property type="component" value="Unassembled WGS sequence"/>
</dbReference>